<feature type="transmembrane region" description="Helical" evidence="1">
    <location>
        <begin position="6"/>
        <end position="30"/>
    </location>
</feature>
<dbReference type="Proteomes" id="UP000076079">
    <property type="component" value="Chromosome"/>
</dbReference>
<keyword evidence="3" id="KW-1185">Reference proteome</keyword>
<organism evidence="2 3">
    <name type="scientific">Luteitalea pratensis</name>
    <dbReference type="NCBI Taxonomy" id="1855912"/>
    <lineage>
        <taxon>Bacteria</taxon>
        <taxon>Pseudomonadati</taxon>
        <taxon>Acidobacteriota</taxon>
        <taxon>Vicinamibacteria</taxon>
        <taxon>Vicinamibacterales</taxon>
        <taxon>Vicinamibacteraceae</taxon>
        <taxon>Luteitalea</taxon>
    </lineage>
</organism>
<feature type="transmembrane region" description="Helical" evidence="1">
    <location>
        <begin position="188"/>
        <end position="208"/>
    </location>
</feature>
<dbReference type="RefSeq" id="WP_110168894.1">
    <property type="nucleotide sequence ID" value="NZ_CP015136.1"/>
</dbReference>
<protein>
    <recommendedName>
        <fullName evidence="4">HupE / UreJ protein</fullName>
    </recommendedName>
</protein>
<dbReference type="KEGG" id="abac:LuPra_00039"/>
<dbReference type="OrthoDB" id="8850092at2"/>
<evidence type="ECO:0008006" key="4">
    <source>
        <dbReference type="Google" id="ProtNLM"/>
    </source>
</evidence>
<keyword evidence="1" id="KW-0472">Membrane</keyword>
<evidence type="ECO:0000313" key="3">
    <source>
        <dbReference type="Proteomes" id="UP000076079"/>
    </source>
</evidence>
<reference evidence="2 3" key="1">
    <citation type="journal article" date="2016" name="Genome Announc.">
        <title>First Complete Genome Sequence of a Subdivision 6 Acidobacterium Strain.</title>
        <authorList>
            <person name="Huang S."/>
            <person name="Vieira S."/>
            <person name="Bunk B."/>
            <person name="Riedel T."/>
            <person name="Sproer C."/>
            <person name="Overmann J."/>
        </authorList>
    </citation>
    <scope>NUCLEOTIDE SEQUENCE [LARGE SCALE GENOMIC DNA]</scope>
    <source>
        <strain evidence="3">DSM 100886 HEG_-6_39</strain>
    </source>
</reference>
<evidence type="ECO:0000256" key="1">
    <source>
        <dbReference type="SAM" id="Phobius"/>
    </source>
</evidence>
<feature type="transmembrane region" description="Helical" evidence="1">
    <location>
        <begin position="42"/>
        <end position="67"/>
    </location>
</feature>
<dbReference type="STRING" id="1855912.LuPra_00039"/>
<reference evidence="3" key="2">
    <citation type="submission" date="2016-04" db="EMBL/GenBank/DDBJ databases">
        <title>First Complete Genome Sequence of a Subdivision 6 Acidobacterium.</title>
        <authorList>
            <person name="Huang S."/>
            <person name="Vieira S."/>
            <person name="Bunk B."/>
            <person name="Riedel T."/>
            <person name="Sproeer C."/>
            <person name="Overmann J."/>
        </authorList>
    </citation>
    <scope>NUCLEOTIDE SEQUENCE [LARGE SCALE GENOMIC DNA]</scope>
    <source>
        <strain evidence="3">DSM 100886 HEG_-6_39</strain>
    </source>
</reference>
<proteinExistence type="predicted"/>
<evidence type="ECO:0000313" key="2">
    <source>
        <dbReference type="EMBL" id="AMY06879.1"/>
    </source>
</evidence>
<feature type="transmembrane region" description="Helical" evidence="1">
    <location>
        <begin position="153"/>
        <end position="176"/>
    </location>
</feature>
<dbReference type="EMBL" id="CP015136">
    <property type="protein sequence ID" value="AMY06879.1"/>
    <property type="molecule type" value="Genomic_DNA"/>
</dbReference>
<feature type="transmembrane region" description="Helical" evidence="1">
    <location>
        <begin position="73"/>
        <end position="90"/>
    </location>
</feature>
<sequence>MTTSWAMLIALGAFHGINPGMGWLFAVALGMQERRRGAVLRALVPLGAGHALAVAGAVAATLAIGAVIPIGRLRWPLASVLVSFGALRLFRHRHVRWAGMRVSMRGLTLWSFLMATAHGAGLMVVPVFVGMSMADEGVHTHHMAAIGAGAGTALLATGLHAVGYLAVTAFIAVLVFEKLGVGILRRAWINLDVIWAAALMATGALTLLL</sequence>
<feature type="transmembrane region" description="Helical" evidence="1">
    <location>
        <begin position="110"/>
        <end position="133"/>
    </location>
</feature>
<gene>
    <name evidence="2" type="ORF">LuPra_00039</name>
</gene>
<keyword evidence="1" id="KW-1133">Transmembrane helix</keyword>
<keyword evidence="1" id="KW-0812">Transmembrane</keyword>
<dbReference type="AlphaFoldDB" id="A0A143PGJ2"/>
<name>A0A143PGJ2_LUTPR</name>
<accession>A0A143PGJ2</accession>
<dbReference type="PATRIC" id="fig|1813736.3.peg.38"/>